<evidence type="ECO:0000256" key="1">
    <source>
        <dbReference type="SAM" id="Phobius"/>
    </source>
</evidence>
<keyword evidence="4" id="KW-1185">Reference proteome</keyword>
<keyword evidence="1" id="KW-0472">Membrane</keyword>
<dbReference type="Proteomes" id="UP000199393">
    <property type="component" value="Chromosome I"/>
</dbReference>
<dbReference type="AlphaFoldDB" id="A0A1C3MX67"/>
<dbReference type="OrthoDB" id="3367822at2"/>
<organism evidence="3 4">
    <name type="scientific">Micromonospora krabiensis</name>
    <dbReference type="NCBI Taxonomy" id="307121"/>
    <lineage>
        <taxon>Bacteria</taxon>
        <taxon>Bacillati</taxon>
        <taxon>Actinomycetota</taxon>
        <taxon>Actinomycetes</taxon>
        <taxon>Micromonosporales</taxon>
        <taxon>Micromonosporaceae</taxon>
        <taxon>Micromonospora</taxon>
    </lineage>
</organism>
<evidence type="ECO:0000313" key="3">
    <source>
        <dbReference type="EMBL" id="SBV24930.1"/>
    </source>
</evidence>
<proteinExistence type="predicted"/>
<dbReference type="Pfam" id="PF19803">
    <property type="entry name" value="DUF6286"/>
    <property type="match status" value="1"/>
</dbReference>
<dbReference type="STRING" id="307121.GA0070620_0395"/>
<keyword evidence="1" id="KW-0812">Transmembrane</keyword>
<gene>
    <name evidence="3" type="ORF">GA0070620_0395</name>
</gene>
<keyword evidence="1" id="KW-1133">Transmembrane helix</keyword>
<evidence type="ECO:0000259" key="2">
    <source>
        <dbReference type="Pfam" id="PF19803"/>
    </source>
</evidence>
<dbReference type="EMBL" id="LT598496">
    <property type="protein sequence ID" value="SBV24930.1"/>
    <property type="molecule type" value="Genomic_DNA"/>
</dbReference>
<dbReference type="RefSeq" id="WP_091587949.1">
    <property type="nucleotide sequence ID" value="NZ_JBHRWG010000002.1"/>
</dbReference>
<feature type="domain" description="DUF6286" evidence="2">
    <location>
        <begin position="67"/>
        <end position="172"/>
    </location>
</feature>
<evidence type="ECO:0000313" key="4">
    <source>
        <dbReference type="Proteomes" id="UP000199393"/>
    </source>
</evidence>
<feature type="transmembrane region" description="Helical" evidence="1">
    <location>
        <begin position="53"/>
        <end position="78"/>
    </location>
</feature>
<name>A0A1C3MX67_9ACTN</name>
<sequence length="176" mass="19033">MRVVNRLIAFLLSLGLALGLLLVASEVVAFRVGAGQVALDWQGLHRWAGGATWGSALVRTIGIGLTIVGLLLLIAQLVRRAPGRLRLESVDARIDTALTRRGLARAVRNAVVAVDGVRDADVKVRRRRLKIRAEMVSATAAGMGPVRDITAAAQHRLDTLRLINPPIPYVRIDTEE</sequence>
<reference evidence="4" key="1">
    <citation type="submission" date="2016-06" db="EMBL/GenBank/DDBJ databases">
        <authorList>
            <person name="Varghese N."/>
        </authorList>
    </citation>
    <scope>NUCLEOTIDE SEQUENCE [LARGE SCALE GENOMIC DNA]</scope>
    <source>
        <strain evidence="4">DSM 45344</strain>
    </source>
</reference>
<dbReference type="InterPro" id="IPR046253">
    <property type="entry name" value="DUF6286"/>
</dbReference>
<protein>
    <recommendedName>
        <fullName evidence="2">DUF6286 domain-containing protein</fullName>
    </recommendedName>
</protein>
<accession>A0A1C3MX67</accession>